<gene>
    <name evidence="2" type="ORF">GCM10022281_12140</name>
</gene>
<dbReference type="Proteomes" id="UP001424459">
    <property type="component" value="Unassembled WGS sequence"/>
</dbReference>
<feature type="compositionally biased region" description="Basic and acidic residues" evidence="1">
    <location>
        <begin position="1"/>
        <end position="61"/>
    </location>
</feature>
<comment type="caution">
    <text evidence="2">The sequence shown here is derived from an EMBL/GenBank/DDBJ whole genome shotgun (WGS) entry which is preliminary data.</text>
</comment>
<keyword evidence="3" id="KW-1185">Reference proteome</keyword>
<reference evidence="3" key="1">
    <citation type="journal article" date="2019" name="Int. J. Syst. Evol. Microbiol.">
        <title>The Global Catalogue of Microorganisms (GCM) 10K type strain sequencing project: providing services to taxonomists for standard genome sequencing and annotation.</title>
        <authorList>
            <consortium name="The Broad Institute Genomics Platform"/>
            <consortium name="The Broad Institute Genome Sequencing Center for Infectious Disease"/>
            <person name="Wu L."/>
            <person name="Ma J."/>
        </authorList>
    </citation>
    <scope>NUCLEOTIDE SEQUENCE [LARGE SCALE GENOMIC DNA]</scope>
    <source>
        <strain evidence="3">JCM 17564</strain>
    </source>
</reference>
<dbReference type="EMBL" id="BAABBR010000001">
    <property type="protein sequence ID" value="GAA4033782.1"/>
    <property type="molecule type" value="Genomic_DNA"/>
</dbReference>
<accession>A0ABP7U039</accession>
<evidence type="ECO:0000313" key="2">
    <source>
        <dbReference type="EMBL" id="GAA4033782.1"/>
    </source>
</evidence>
<protein>
    <submittedName>
        <fullName evidence="2">Uncharacterized protein</fullName>
    </submittedName>
</protein>
<evidence type="ECO:0000256" key="1">
    <source>
        <dbReference type="SAM" id="MobiDB-lite"/>
    </source>
</evidence>
<organism evidence="2 3">
    <name type="scientific">Sphingomonas rosea</name>
    <dbReference type="NCBI Taxonomy" id="335605"/>
    <lineage>
        <taxon>Bacteria</taxon>
        <taxon>Pseudomonadati</taxon>
        <taxon>Pseudomonadota</taxon>
        <taxon>Alphaproteobacteria</taxon>
        <taxon>Sphingomonadales</taxon>
        <taxon>Sphingomonadaceae</taxon>
        <taxon>Sphingomonas</taxon>
    </lineage>
</organism>
<proteinExistence type="predicted"/>
<sequence length="71" mass="7694">MEREGRIAVAAGEERDVMSRLDQSPDERVAMRLHSAHERGGDGVADMRDDGDPQRAGDRGGLHPVRTASLA</sequence>
<feature type="region of interest" description="Disordered" evidence="1">
    <location>
        <begin position="1"/>
        <end position="71"/>
    </location>
</feature>
<name>A0ABP7U039_9SPHN</name>
<evidence type="ECO:0000313" key="3">
    <source>
        <dbReference type="Proteomes" id="UP001424459"/>
    </source>
</evidence>